<feature type="transmembrane region" description="Helical" evidence="1">
    <location>
        <begin position="31"/>
        <end position="52"/>
    </location>
</feature>
<keyword evidence="1" id="KW-0812">Transmembrane</keyword>
<dbReference type="AlphaFoldDB" id="A0A4Y3VRW2"/>
<dbReference type="Proteomes" id="UP000317881">
    <property type="component" value="Unassembled WGS sequence"/>
</dbReference>
<dbReference type="SUPFAM" id="SSF103473">
    <property type="entry name" value="MFS general substrate transporter"/>
    <property type="match status" value="1"/>
</dbReference>
<organism evidence="2 3">
    <name type="scientific">Streptomyces spinoverrucosus</name>
    <dbReference type="NCBI Taxonomy" id="284043"/>
    <lineage>
        <taxon>Bacteria</taxon>
        <taxon>Bacillati</taxon>
        <taxon>Actinomycetota</taxon>
        <taxon>Actinomycetes</taxon>
        <taxon>Kitasatosporales</taxon>
        <taxon>Streptomycetaceae</taxon>
        <taxon>Streptomyces</taxon>
    </lineage>
</organism>
<sequence>MTGVVGAAGGLGGFFPPLVMGVVYGVTDDYTWGYVLLALTAGAAAAFTTTAVRRETGRLSHRA</sequence>
<comment type="caution">
    <text evidence="2">The sequence shown here is derived from an EMBL/GenBank/DDBJ whole genome shotgun (WGS) entry which is preliminary data.</text>
</comment>
<evidence type="ECO:0000313" key="3">
    <source>
        <dbReference type="Proteomes" id="UP000317881"/>
    </source>
</evidence>
<evidence type="ECO:0000313" key="2">
    <source>
        <dbReference type="EMBL" id="GEC08948.1"/>
    </source>
</evidence>
<reference evidence="2 3" key="1">
    <citation type="submission" date="2019-06" db="EMBL/GenBank/DDBJ databases">
        <title>Whole genome shotgun sequence of Streptomyces spinoverrucosus NBRC 14228.</title>
        <authorList>
            <person name="Hosoyama A."/>
            <person name="Uohara A."/>
            <person name="Ohji S."/>
            <person name="Ichikawa N."/>
        </authorList>
    </citation>
    <scope>NUCLEOTIDE SEQUENCE [LARGE SCALE GENOMIC DNA]</scope>
    <source>
        <strain evidence="2 3">NBRC 14228</strain>
    </source>
</reference>
<gene>
    <name evidence="2" type="ORF">SSP24_66030</name>
</gene>
<name>A0A4Y3VRW2_9ACTN</name>
<dbReference type="EMBL" id="BJND01000061">
    <property type="protein sequence ID" value="GEC08948.1"/>
    <property type="molecule type" value="Genomic_DNA"/>
</dbReference>
<proteinExistence type="predicted"/>
<dbReference type="Gene3D" id="1.20.1250.20">
    <property type="entry name" value="MFS general substrate transporter like domains"/>
    <property type="match status" value="1"/>
</dbReference>
<accession>A0A4Y3VRW2</accession>
<keyword evidence="1" id="KW-1133">Transmembrane helix</keyword>
<protein>
    <submittedName>
        <fullName evidence="2">Uncharacterized protein</fullName>
    </submittedName>
</protein>
<evidence type="ECO:0000256" key="1">
    <source>
        <dbReference type="SAM" id="Phobius"/>
    </source>
</evidence>
<keyword evidence="3" id="KW-1185">Reference proteome</keyword>
<keyword evidence="1" id="KW-0472">Membrane</keyword>
<dbReference type="InterPro" id="IPR036259">
    <property type="entry name" value="MFS_trans_sf"/>
</dbReference>